<accession>A0A498JY23</accession>
<evidence type="ECO:0000313" key="2">
    <source>
        <dbReference type="Proteomes" id="UP000290289"/>
    </source>
</evidence>
<dbReference type="InterPro" id="IPR036691">
    <property type="entry name" value="Endo/exonu/phosph_ase_sf"/>
</dbReference>
<organism evidence="1 2">
    <name type="scientific">Malus domestica</name>
    <name type="common">Apple</name>
    <name type="synonym">Pyrus malus</name>
    <dbReference type="NCBI Taxonomy" id="3750"/>
    <lineage>
        <taxon>Eukaryota</taxon>
        <taxon>Viridiplantae</taxon>
        <taxon>Streptophyta</taxon>
        <taxon>Embryophyta</taxon>
        <taxon>Tracheophyta</taxon>
        <taxon>Spermatophyta</taxon>
        <taxon>Magnoliopsida</taxon>
        <taxon>eudicotyledons</taxon>
        <taxon>Gunneridae</taxon>
        <taxon>Pentapetalae</taxon>
        <taxon>rosids</taxon>
        <taxon>fabids</taxon>
        <taxon>Rosales</taxon>
        <taxon>Rosaceae</taxon>
        <taxon>Amygdaloideae</taxon>
        <taxon>Maleae</taxon>
        <taxon>Malus</taxon>
    </lineage>
</organism>
<reference evidence="1 2" key="1">
    <citation type="submission" date="2018-10" db="EMBL/GenBank/DDBJ databases">
        <title>A high-quality apple genome assembly.</title>
        <authorList>
            <person name="Hu J."/>
        </authorList>
    </citation>
    <scope>NUCLEOTIDE SEQUENCE [LARGE SCALE GENOMIC DNA]</scope>
    <source>
        <strain evidence="2">cv. HFTH1</strain>
        <tissue evidence="1">Young leaf</tissue>
    </source>
</reference>
<dbReference type="SUPFAM" id="SSF56219">
    <property type="entry name" value="DNase I-like"/>
    <property type="match status" value="1"/>
</dbReference>
<dbReference type="AlphaFoldDB" id="A0A498JY23"/>
<sequence length="92" mass="10803">MVTLDDEYKYRFINLSRERNKPWLCCGDFNKVLNNNEMQSVKLRSSLQIKDFHRANRKGAANVKTRLDRGFGNLALIQHWGGFSDKIIVFRV</sequence>
<comment type="caution">
    <text evidence="1">The sequence shown here is derived from an EMBL/GenBank/DDBJ whole genome shotgun (WGS) entry which is preliminary data.</text>
</comment>
<name>A0A498JY23_MALDO</name>
<evidence type="ECO:0000313" key="1">
    <source>
        <dbReference type="EMBL" id="RXH99857.1"/>
    </source>
</evidence>
<proteinExistence type="predicted"/>
<protein>
    <recommendedName>
        <fullName evidence="3">Endonuclease/exonuclease/phosphatase domain-containing protein</fullName>
    </recommendedName>
</protein>
<evidence type="ECO:0008006" key="3">
    <source>
        <dbReference type="Google" id="ProtNLM"/>
    </source>
</evidence>
<keyword evidence="2" id="KW-1185">Reference proteome</keyword>
<dbReference type="Proteomes" id="UP000290289">
    <property type="component" value="Chromosome 5"/>
</dbReference>
<dbReference type="EMBL" id="RDQH01000331">
    <property type="protein sequence ID" value="RXH99857.1"/>
    <property type="molecule type" value="Genomic_DNA"/>
</dbReference>
<gene>
    <name evidence="1" type="ORF">DVH24_021659</name>
</gene>